<dbReference type="EMBL" id="FUYQ01000009">
    <property type="protein sequence ID" value="SKB52380.1"/>
    <property type="molecule type" value="Genomic_DNA"/>
</dbReference>
<sequence>MKKIDVRIENIKSMQGTGLQMGCLLFVTVEEMRRGMFLKNESLMGKPEDVSSGMV</sequence>
<proteinExistence type="predicted"/>
<evidence type="ECO:0000313" key="1">
    <source>
        <dbReference type="EMBL" id="SKB52380.1"/>
    </source>
</evidence>
<protein>
    <submittedName>
        <fullName evidence="1">Uncharacterized protein</fullName>
    </submittedName>
</protein>
<keyword evidence="2" id="KW-1185">Reference proteome</keyword>
<evidence type="ECO:0000313" key="2">
    <source>
        <dbReference type="Proteomes" id="UP000190852"/>
    </source>
</evidence>
<dbReference type="Proteomes" id="UP000190852">
    <property type="component" value="Unassembled WGS sequence"/>
</dbReference>
<accession>A0A1T5BZQ8</accession>
<organism evidence="1 2">
    <name type="scientific">Parabacteroides chartae</name>
    <dbReference type="NCBI Taxonomy" id="1037355"/>
    <lineage>
        <taxon>Bacteria</taxon>
        <taxon>Pseudomonadati</taxon>
        <taxon>Bacteroidota</taxon>
        <taxon>Bacteroidia</taxon>
        <taxon>Bacteroidales</taxon>
        <taxon>Tannerellaceae</taxon>
        <taxon>Parabacteroides</taxon>
    </lineage>
</organism>
<dbReference type="AlphaFoldDB" id="A0A1T5BZQ8"/>
<dbReference type="RefSeq" id="WP_176134038.1">
    <property type="nucleotide sequence ID" value="NZ_FUYQ01000009.1"/>
</dbReference>
<gene>
    <name evidence="1" type="ORF">SAMN05660349_01591</name>
</gene>
<name>A0A1T5BZQ8_9BACT</name>
<reference evidence="2" key="1">
    <citation type="submission" date="2017-02" db="EMBL/GenBank/DDBJ databases">
        <authorList>
            <person name="Varghese N."/>
            <person name="Submissions S."/>
        </authorList>
    </citation>
    <scope>NUCLEOTIDE SEQUENCE [LARGE SCALE GENOMIC DNA]</scope>
    <source>
        <strain evidence="2">DSM 24967</strain>
    </source>
</reference>